<comment type="caution">
    <text evidence="3">The sequence shown here is derived from an EMBL/GenBank/DDBJ whole genome shotgun (WGS) entry which is preliminary data.</text>
</comment>
<feature type="domain" description="Smr" evidence="2">
    <location>
        <begin position="128"/>
        <end position="199"/>
    </location>
</feature>
<sequence length="200" mass="21202">MFWDGGRLAKPGKSVVEQGWMPVKGDCVRISKMGGKAGTVVGSSPGGSVQVVVGRLTLTLRAWELEPADDTLAVHDAKHSPRIAGRRRVGDVQPDRKPVQQAPEGEGESGPGPGTRGPILLQTARNTVDIRGERADDGVAVVDNALRTADAGDCLYVVHGVGSGKLKAAVREFLRQHKEVQQYEDDPKSGPGCTLVIIKP</sequence>
<feature type="compositionally biased region" description="Basic and acidic residues" evidence="1">
    <location>
        <begin position="88"/>
        <end position="98"/>
    </location>
</feature>
<dbReference type="SUPFAM" id="SSF160443">
    <property type="entry name" value="SMR domain-like"/>
    <property type="match status" value="1"/>
</dbReference>
<name>A0A8S1J035_9CHLO</name>
<accession>A0A8S1J035</accession>
<dbReference type="Pfam" id="PF01713">
    <property type="entry name" value="Smr"/>
    <property type="match status" value="1"/>
</dbReference>
<keyword evidence="4" id="KW-1185">Reference proteome</keyword>
<dbReference type="OrthoDB" id="1727869at2759"/>
<dbReference type="Gene3D" id="3.30.1370.110">
    <property type="match status" value="1"/>
</dbReference>
<evidence type="ECO:0000259" key="2">
    <source>
        <dbReference type="PROSITE" id="PS50828"/>
    </source>
</evidence>
<evidence type="ECO:0000313" key="4">
    <source>
        <dbReference type="Proteomes" id="UP000708148"/>
    </source>
</evidence>
<dbReference type="InterPro" id="IPR036063">
    <property type="entry name" value="Smr_dom_sf"/>
</dbReference>
<dbReference type="EMBL" id="CAJHUC010001007">
    <property type="protein sequence ID" value="CAD7699369.1"/>
    <property type="molecule type" value="Genomic_DNA"/>
</dbReference>
<protein>
    <recommendedName>
        <fullName evidence="2">Smr domain-containing protein</fullName>
    </recommendedName>
</protein>
<organism evidence="3 4">
    <name type="scientific">Ostreobium quekettii</name>
    <dbReference type="NCBI Taxonomy" id="121088"/>
    <lineage>
        <taxon>Eukaryota</taxon>
        <taxon>Viridiplantae</taxon>
        <taxon>Chlorophyta</taxon>
        <taxon>core chlorophytes</taxon>
        <taxon>Ulvophyceae</taxon>
        <taxon>TCBD clade</taxon>
        <taxon>Bryopsidales</taxon>
        <taxon>Ostreobineae</taxon>
        <taxon>Ostreobiaceae</taxon>
        <taxon>Ostreobium</taxon>
    </lineage>
</organism>
<feature type="region of interest" description="Disordered" evidence="1">
    <location>
        <begin position="79"/>
        <end position="119"/>
    </location>
</feature>
<reference evidence="3" key="1">
    <citation type="submission" date="2020-12" db="EMBL/GenBank/DDBJ databases">
        <authorList>
            <person name="Iha C."/>
        </authorList>
    </citation>
    <scope>NUCLEOTIDE SEQUENCE</scope>
</reference>
<evidence type="ECO:0000256" key="1">
    <source>
        <dbReference type="SAM" id="MobiDB-lite"/>
    </source>
</evidence>
<dbReference type="Proteomes" id="UP000708148">
    <property type="component" value="Unassembled WGS sequence"/>
</dbReference>
<proteinExistence type="predicted"/>
<dbReference type="InterPro" id="IPR002625">
    <property type="entry name" value="Smr_dom"/>
</dbReference>
<dbReference type="AlphaFoldDB" id="A0A8S1J035"/>
<dbReference type="PROSITE" id="PS50828">
    <property type="entry name" value="SMR"/>
    <property type="match status" value="1"/>
</dbReference>
<dbReference type="SMART" id="SM00463">
    <property type="entry name" value="SMR"/>
    <property type="match status" value="1"/>
</dbReference>
<gene>
    <name evidence="3" type="ORF">OSTQU699_LOCUS4728</name>
</gene>
<evidence type="ECO:0000313" key="3">
    <source>
        <dbReference type="EMBL" id="CAD7699369.1"/>
    </source>
</evidence>